<keyword evidence="7" id="KW-0862">Zinc</keyword>
<keyword evidence="19" id="KW-1185">Reference proteome</keyword>
<dbReference type="Pfam" id="PF01853">
    <property type="entry name" value="MOZ_SAS"/>
    <property type="match status" value="1"/>
</dbReference>
<dbReference type="Gene3D" id="3.30.60.60">
    <property type="entry name" value="N-acetyl transferase-like"/>
    <property type="match status" value="1"/>
</dbReference>
<dbReference type="Gene3D" id="3.30.40.10">
    <property type="entry name" value="Zinc/RING finger domain, C3HC4 (zinc finger)"/>
    <property type="match status" value="1"/>
</dbReference>
<dbReference type="InterPro" id="IPR036388">
    <property type="entry name" value="WH-like_DNA-bd_sf"/>
</dbReference>
<dbReference type="InterPro" id="IPR011011">
    <property type="entry name" value="Znf_FYVE_PHD"/>
</dbReference>
<dbReference type="FunFam" id="3.40.630.30:FF:000001">
    <property type="entry name" value="Histone acetyltransferase"/>
    <property type="match status" value="1"/>
</dbReference>
<organism evidence="18 19">
    <name type="scientific">Byssochlamys spectabilis (strain No. 5 / NBRC 109023)</name>
    <name type="common">Paecilomyces variotii</name>
    <dbReference type="NCBI Taxonomy" id="1356009"/>
    <lineage>
        <taxon>Eukaryota</taxon>
        <taxon>Fungi</taxon>
        <taxon>Dikarya</taxon>
        <taxon>Ascomycota</taxon>
        <taxon>Pezizomycotina</taxon>
        <taxon>Eurotiomycetes</taxon>
        <taxon>Eurotiomycetidae</taxon>
        <taxon>Eurotiales</taxon>
        <taxon>Thermoascaceae</taxon>
        <taxon>Paecilomyces</taxon>
    </lineage>
</organism>
<dbReference type="GO" id="GO:0008270">
    <property type="term" value="F:zinc ion binding"/>
    <property type="evidence" value="ECO:0007669"/>
    <property type="project" value="UniProtKB-KW"/>
</dbReference>
<feature type="region of interest" description="Disordered" evidence="15">
    <location>
        <begin position="220"/>
        <end position="357"/>
    </location>
</feature>
<dbReference type="InterPro" id="IPR050603">
    <property type="entry name" value="MYST_HAT"/>
</dbReference>
<keyword evidence="4" id="KW-0808">Transferase</keyword>
<accession>V5G0S1</accession>
<feature type="active site" description="Proton donor/acceptor" evidence="12">
    <location>
        <position position="835"/>
    </location>
</feature>
<dbReference type="FunFam" id="3.30.60.60:FF:000001">
    <property type="entry name" value="Histone acetyltransferase"/>
    <property type="match status" value="1"/>
</dbReference>
<keyword evidence="5" id="KW-0479">Metal-binding</keyword>
<dbReference type="GO" id="GO:0003712">
    <property type="term" value="F:transcription coregulator activity"/>
    <property type="evidence" value="ECO:0007669"/>
    <property type="project" value="TreeGrafter"/>
</dbReference>
<evidence type="ECO:0000256" key="10">
    <source>
        <dbReference type="ARBA" id="ARBA00023242"/>
    </source>
</evidence>
<protein>
    <recommendedName>
        <fullName evidence="3 14">Histone acetyltransferase</fullName>
        <ecNumber evidence="3 14">2.3.1.48</ecNumber>
    </recommendedName>
</protein>
<feature type="compositionally biased region" description="Basic residues" evidence="15">
    <location>
        <begin position="474"/>
        <end position="483"/>
    </location>
</feature>
<reference evidence="19" key="1">
    <citation type="journal article" date="2014" name="Genome Announc.">
        <title>Draft genome sequence of the formaldehyde-resistant fungus Byssochlamys spectabilis No. 5 (anamorph Paecilomyces variotii No. 5) (NBRC109023).</title>
        <authorList>
            <person name="Oka T."/>
            <person name="Ekino K."/>
            <person name="Fukuda K."/>
            <person name="Nomura Y."/>
        </authorList>
    </citation>
    <scope>NUCLEOTIDE SEQUENCE [LARGE SCALE GENOMIC DNA]</scope>
    <source>
        <strain evidence="19">No. 5 / NBRC 109023</strain>
    </source>
</reference>
<evidence type="ECO:0000256" key="5">
    <source>
        <dbReference type="ARBA" id="ARBA00022723"/>
    </source>
</evidence>
<evidence type="ECO:0000256" key="2">
    <source>
        <dbReference type="ARBA" id="ARBA00010107"/>
    </source>
</evidence>
<sequence length="1273" mass="140196">MRVSPVRNLAQLAARGRHSQRHAVRGLIEPSSKFEVVGNRLAATNGLAPYCLGMISTGTDPVTVLRVKVRDSVRFGSAALVVVSFASPRALFDLQHPLSACSNIEIQRQIASFLHLYRAFGRDTLTIHSIIAYQVIACFERGAPNNITVGFFSKIYRAASGARDTLNLATEVTYTMAATAPATYDDTKLDPQADVVDSDQDAEGEEDTDLYQMDQQLQDAVHKAASGHEDDDASQAGLHDDAQNQEPQTNKGKDVARSGQEEDDDDEAVPVGAVKLPEGQADSDSEDAESDDGDADAAFEDESNEDNEKSASGSGSDESDGEEEDWEAESNDGDDGEGDKPGRGNCIFCGQDEEHDPAEEYEEYLTCAVCGDHSHRQCAREQEALKSDDDAEKWRCPSCVQNQLEPDPVEENTPRRRSGLHNITKELLPAHIDSQDPESHSIFNTVILDDPTSGSRSLRKRKASSVDVEEHVPVLRKRQRRTASRSMSRTGDAILPAADGEAADTSSIRTRPRRTRKAEKEPCRVVQKSLGKLILAFRLDEAKVSRILSSRPRPKNRKRKPPKPEPVVEQPLSHFAPISTTYVSPFYSFHDGENDELKSKPYGGILSEADADTSRTLPTQADREKFELARRKAEEDWQKKIRETEPIETANRASAKLSGPPSKIKCINFGGYEIETWYAAPYPEEYSRNRVLYICEFCLKYMNSDFVAWRHKLKCPAKHPPGDEIYRDGSISIFEVDGRKNPVYCQNLCLLAKLFLGSKTLYYDVEPFLFYVMTEYDDLGCHFVGYFSKEKRPSSSNNVSCILTLPIHQRKGYGHLLIDFSYLLTRVERKTGSPEKPLSDMGLVSYRNYWRLVLSYQLRNQKSPVSIADLSERTGMTPDDIVSGLEGLRALVRDPVTKTYALRLNYEYFEEYIRSWESKGYVQLNPDALVWTPYIMGRSNQSHYDRAPIHTVAQREEEEEEEEEEQEVDEEDGTRPSSAGKNVNGEVKHDTGSQPLGHSIERADGLPYEPAGPPPTAALSLGEDSPKKSNGIHPPSTTGTAESSASANPAAGIPPTRFEVFPPIQGVLAKRRPGRPFGRHSFSKVTATPTAPRTTGRNTPRRSITLASGNPATGPSTVRRGRSAKLFDALTAESPTTNGNGEMDEQNDNAVEQEAAPVADQDSAKAPEANTTAEDPKAIEEPSAANGTDAAEEKIVNGSLEGPEVDQTEPPKEESNEGTTRTTRSFDKKPIGAVEKIEVVISSQGDVAASNDSDVDAEGEDVDAEGDIVLTGQ</sequence>
<feature type="compositionally biased region" description="Basic residues" evidence="15">
    <location>
        <begin position="1069"/>
        <end position="1082"/>
    </location>
</feature>
<dbReference type="Gene3D" id="3.40.630.30">
    <property type="match status" value="1"/>
</dbReference>
<evidence type="ECO:0000256" key="4">
    <source>
        <dbReference type="ARBA" id="ARBA00022679"/>
    </source>
</evidence>
<dbReference type="Proteomes" id="UP000018001">
    <property type="component" value="Unassembled WGS sequence"/>
</dbReference>
<dbReference type="Gene3D" id="1.10.10.10">
    <property type="entry name" value="Winged helix-like DNA-binding domain superfamily/Winged helix DNA-binding domain"/>
    <property type="match status" value="1"/>
</dbReference>
<feature type="compositionally biased region" description="Basic and acidic residues" evidence="15">
    <location>
        <begin position="251"/>
        <end position="260"/>
    </location>
</feature>
<dbReference type="OrthoDB" id="787137at2759"/>
<evidence type="ECO:0000256" key="13">
    <source>
        <dbReference type="PROSITE-ProRule" id="PRU00146"/>
    </source>
</evidence>
<feature type="region of interest" description="Disordered" evidence="15">
    <location>
        <begin position="548"/>
        <end position="570"/>
    </location>
</feature>
<evidence type="ECO:0000259" key="16">
    <source>
        <dbReference type="PROSITE" id="PS50016"/>
    </source>
</evidence>
<feature type="compositionally biased region" description="Basic residues" evidence="15">
    <location>
        <begin position="552"/>
        <end position="561"/>
    </location>
</feature>
<feature type="compositionally biased region" description="Low complexity" evidence="15">
    <location>
        <begin position="1036"/>
        <end position="1047"/>
    </location>
</feature>
<dbReference type="PANTHER" id="PTHR10615">
    <property type="entry name" value="HISTONE ACETYLTRANSFERASE"/>
    <property type="match status" value="1"/>
</dbReference>
<evidence type="ECO:0000256" key="6">
    <source>
        <dbReference type="ARBA" id="ARBA00022771"/>
    </source>
</evidence>
<feature type="compositionally biased region" description="Acidic residues" evidence="15">
    <location>
        <begin position="1253"/>
        <end position="1266"/>
    </location>
</feature>
<dbReference type="EMBL" id="BAUL01000092">
    <property type="protein sequence ID" value="GAD94447.1"/>
    <property type="molecule type" value="Genomic_DNA"/>
</dbReference>
<name>V5G0S1_BYSSN</name>
<dbReference type="Pfam" id="PF16866">
    <property type="entry name" value="PHD_4"/>
    <property type="match status" value="1"/>
</dbReference>
<evidence type="ECO:0000256" key="12">
    <source>
        <dbReference type="PIRSR" id="PIRSR602717-51"/>
    </source>
</evidence>
<dbReference type="PROSITE" id="PS50016">
    <property type="entry name" value="ZF_PHD_2"/>
    <property type="match status" value="1"/>
</dbReference>
<comment type="function">
    <text evidence="11">Catalytic component of the NuA4 histone acetyltransferase (HAT) complex which is involved in epigenetic transcriptional activation of selected genes principally by acetylation of nucleosomal histones H4, H3, H2B, H2A and H2A variant H2A.Z. Acetylates histone H4 to form H4K5ac, H4K8ac, H4K12ac and H4K16ac, histone H3 to form H3K14ac, and histone H2A to form H2AK4ac and H2AK7ac. The NuA4 complex is involved in the DNA damage response and is required for chromosome segregation. The NuA4 complex plays a direct role in repair of DNA double-strand breaks (DSBs) through homologous recombination. Recruitment to promoters depends on H3K4me. Also acetylates non-histone proteins. In addition to protein acetyltransferase, can use different acyl-CoA substrates, such as 2-hydroxyisobutanoyl-CoA (2-hydroxyisobutyryl-CoA) or (2E)-butenoyl-CoA (crotonyl-CoA), and is able to mediate protein 2-hydroxyisobutyrylation and crotonylation, respectively.</text>
</comment>
<dbReference type="HOGENOM" id="CLU_005327_1_2_1"/>
<comment type="catalytic activity">
    <reaction evidence="14">
        <text>L-lysyl-[protein] + acetyl-CoA = N(6)-acetyl-L-lysyl-[protein] + CoA + H(+)</text>
        <dbReference type="Rhea" id="RHEA:45948"/>
        <dbReference type="Rhea" id="RHEA-COMP:9752"/>
        <dbReference type="Rhea" id="RHEA-COMP:10731"/>
        <dbReference type="ChEBI" id="CHEBI:15378"/>
        <dbReference type="ChEBI" id="CHEBI:29969"/>
        <dbReference type="ChEBI" id="CHEBI:57287"/>
        <dbReference type="ChEBI" id="CHEBI:57288"/>
        <dbReference type="ChEBI" id="CHEBI:61930"/>
        <dbReference type="EC" id="2.3.1.48"/>
    </reaction>
</comment>
<dbReference type="AlphaFoldDB" id="V5G0S1"/>
<feature type="domain" description="PHD-type" evidence="16">
    <location>
        <begin position="343"/>
        <end position="402"/>
    </location>
</feature>
<evidence type="ECO:0000259" key="17">
    <source>
        <dbReference type="PROSITE" id="PS51726"/>
    </source>
</evidence>
<dbReference type="SUPFAM" id="SSF57903">
    <property type="entry name" value="FYVE/PHD zinc finger"/>
    <property type="match status" value="1"/>
</dbReference>
<dbReference type="eggNOG" id="KOG2747">
    <property type="taxonomic scope" value="Eukaryota"/>
</dbReference>
<feature type="compositionally biased region" description="Basic and acidic residues" evidence="15">
    <location>
        <begin position="1224"/>
        <end position="1238"/>
    </location>
</feature>
<keyword evidence="8" id="KW-0156">Chromatin regulator</keyword>
<dbReference type="PANTHER" id="PTHR10615:SF161">
    <property type="entry name" value="HISTONE ACETYLTRANSFERASE KAT7"/>
    <property type="match status" value="1"/>
</dbReference>
<dbReference type="GO" id="GO:0005634">
    <property type="term" value="C:nucleus"/>
    <property type="evidence" value="ECO:0007669"/>
    <property type="project" value="UniProtKB-SubCell"/>
</dbReference>
<feature type="compositionally biased region" description="Low complexity" evidence="15">
    <location>
        <begin position="1086"/>
        <end position="1102"/>
    </location>
</feature>
<evidence type="ECO:0000256" key="15">
    <source>
        <dbReference type="SAM" id="MobiDB-lite"/>
    </source>
</evidence>
<dbReference type="GO" id="GO:0003682">
    <property type="term" value="F:chromatin binding"/>
    <property type="evidence" value="ECO:0007669"/>
    <property type="project" value="TreeGrafter"/>
</dbReference>
<comment type="subcellular location">
    <subcellularLocation>
        <location evidence="1 14">Nucleus</location>
    </subcellularLocation>
</comment>
<dbReference type="InParanoid" id="V5G0S1"/>
<evidence type="ECO:0000256" key="11">
    <source>
        <dbReference type="ARBA" id="ARBA00045805"/>
    </source>
</evidence>
<feature type="region of interest" description="Disordered" evidence="15">
    <location>
        <begin position="945"/>
        <end position="1273"/>
    </location>
</feature>
<feature type="compositionally biased region" description="Polar residues" evidence="15">
    <location>
        <begin position="1105"/>
        <end position="1116"/>
    </location>
</feature>
<evidence type="ECO:0000256" key="9">
    <source>
        <dbReference type="ARBA" id="ARBA00022990"/>
    </source>
</evidence>
<evidence type="ECO:0000256" key="1">
    <source>
        <dbReference type="ARBA" id="ARBA00004123"/>
    </source>
</evidence>
<evidence type="ECO:0000313" key="19">
    <source>
        <dbReference type="Proteomes" id="UP000018001"/>
    </source>
</evidence>
<feature type="compositionally biased region" description="Acidic residues" evidence="15">
    <location>
        <begin position="281"/>
        <end position="305"/>
    </location>
</feature>
<feature type="domain" description="MYST-type HAT" evidence="17">
    <location>
        <begin position="659"/>
        <end position="933"/>
    </location>
</feature>
<proteinExistence type="inferred from homology"/>
<feature type="region of interest" description="Disordered" evidence="15">
    <location>
        <begin position="450"/>
        <end position="522"/>
    </location>
</feature>
<dbReference type="GO" id="GO:1990467">
    <property type="term" value="C:NuA3a histone acetyltransferase complex"/>
    <property type="evidence" value="ECO:0007669"/>
    <property type="project" value="TreeGrafter"/>
</dbReference>
<evidence type="ECO:0000313" key="18">
    <source>
        <dbReference type="EMBL" id="GAD94447.1"/>
    </source>
</evidence>
<dbReference type="GO" id="GO:0006357">
    <property type="term" value="P:regulation of transcription by RNA polymerase II"/>
    <property type="evidence" value="ECO:0007669"/>
    <property type="project" value="TreeGrafter"/>
</dbReference>
<dbReference type="GO" id="GO:0004402">
    <property type="term" value="F:histone acetyltransferase activity"/>
    <property type="evidence" value="ECO:0007669"/>
    <property type="project" value="InterPro"/>
</dbReference>
<feature type="compositionally biased region" description="Acidic residues" evidence="15">
    <location>
        <begin position="956"/>
        <end position="972"/>
    </location>
</feature>
<evidence type="ECO:0000256" key="3">
    <source>
        <dbReference type="ARBA" id="ARBA00013184"/>
    </source>
</evidence>
<evidence type="ECO:0000256" key="8">
    <source>
        <dbReference type="ARBA" id="ARBA00022853"/>
    </source>
</evidence>
<dbReference type="InterPro" id="IPR002717">
    <property type="entry name" value="HAT_MYST-type"/>
</dbReference>
<dbReference type="InterPro" id="IPR001965">
    <property type="entry name" value="Znf_PHD"/>
</dbReference>
<dbReference type="GO" id="GO:0031507">
    <property type="term" value="P:heterochromatin formation"/>
    <property type="evidence" value="ECO:0007669"/>
    <property type="project" value="UniProtKB-ARBA"/>
</dbReference>
<keyword evidence="6 13" id="KW-0863">Zinc-finger</keyword>
<dbReference type="InterPro" id="IPR013083">
    <property type="entry name" value="Znf_RING/FYVE/PHD"/>
</dbReference>
<comment type="caution">
    <text evidence="18">The sequence shown here is derived from an EMBL/GenBank/DDBJ whole genome shotgun (WGS) entry which is preliminary data.</text>
</comment>
<comment type="similarity">
    <text evidence="2 14">Belongs to the MYST (SAS/MOZ) family.</text>
</comment>
<dbReference type="InterPro" id="IPR040706">
    <property type="entry name" value="Zf-MYST"/>
</dbReference>
<dbReference type="EC" id="2.3.1.48" evidence="3 14"/>
<dbReference type="SUPFAM" id="SSF55729">
    <property type="entry name" value="Acyl-CoA N-acyltransferases (Nat)"/>
    <property type="match status" value="1"/>
</dbReference>
<evidence type="ECO:0000256" key="7">
    <source>
        <dbReference type="ARBA" id="ARBA00022833"/>
    </source>
</evidence>
<feature type="compositionally biased region" description="Acidic residues" evidence="15">
    <location>
        <begin position="317"/>
        <end position="337"/>
    </location>
</feature>
<keyword evidence="10 14" id="KW-0539">Nucleus</keyword>
<dbReference type="InterPro" id="IPR016181">
    <property type="entry name" value="Acyl_CoA_acyltransferase"/>
</dbReference>
<gene>
    <name evidence="18" type="ORF">PVAR5_3073</name>
</gene>
<dbReference type="PROSITE" id="PS51726">
    <property type="entry name" value="MYST_HAT"/>
    <property type="match status" value="1"/>
</dbReference>
<keyword evidence="9" id="KW-0007">Acetylation</keyword>
<dbReference type="Pfam" id="PF17772">
    <property type="entry name" value="zf-MYST"/>
    <property type="match status" value="1"/>
</dbReference>
<dbReference type="SMART" id="SM00249">
    <property type="entry name" value="PHD"/>
    <property type="match status" value="1"/>
</dbReference>
<evidence type="ECO:0000256" key="14">
    <source>
        <dbReference type="RuleBase" id="RU361211"/>
    </source>
</evidence>
<dbReference type="InterPro" id="IPR019787">
    <property type="entry name" value="Znf_PHD-finger"/>
</dbReference>